<reference evidence="2 3" key="1">
    <citation type="submission" date="2016-09" db="EMBL/GenBank/DDBJ databases">
        <title>Campylobacter from American crows.</title>
        <authorList>
            <person name="Weis A.M."/>
            <person name="Weimer B.C."/>
            <person name="Townsend A.K."/>
            <person name="Taff C."/>
        </authorList>
    </citation>
    <scope>NUCLEOTIDE SEQUENCE [LARGE SCALE GENOMIC DNA]</scope>
    <source>
        <strain evidence="2 3">BCW_3791</strain>
    </source>
</reference>
<dbReference type="Gene3D" id="3.40.1350.10">
    <property type="match status" value="1"/>
</dbReference>
<dbReference type="Pfam" id="PF14088">
    <property type="entry name" value="DUF4268"/>
    <property type="match status" value="1"/>
</dbReference>
<dbReference type="RefSeq" id="WP_070261472.1">
    <property type="nucleotide sequence ID" value="NZ_MJVJ01000104.1"/>
</dbReference>
<dbReference type="InterPro" id="IPR011856">
    <property type="entry name" value="tRNA_endonuc-like_dom_sf"/>
</dbReference>
<evidence type="ECO:0000313" key="2">
    <source>
        <dbReference type="EMBL" id="OEV46126.1"/>
    </source>
</evidence>
<dbReference type="Proteomes" id="UP000865560">
    <property type="component" value="Unassembled WGS sequence"/>
</dbReference>
<protein>
    <recommendedName>
        <fullName evidence="1">DUF4268 domain-containing protein</fullName>
    </recommendedName>
</protein>
<evidence type="ECO:0000313" key="3">
    <source>
        <dbReference type="Proteomes" id="UP000865560"/>
    </source>
</evidence>
<gene>
    <name evidence="2" type="ORF">AJY60_06860</name>
</gene>
<feature type="domain" description="DUF4268" evidence="1">
    <location>
        <begin position="223"/>
        <end position="357"/>
    </location>
</feature>
<organism evidence="2 3">
    <name type="scientific">Campylobacter jejuni</name>
    <dbReference type="NCBI Taxonomy" id="197"/>
    <lineage>
        <taxon>Bacteria</taxon>
        <taxon>Pseudomonadati</taxon>
        <taxon>Campylobacterota</taxon>
        <taxon>Epsilonproteobacteria</taxon>
        <taxon>Campylobacterales</taxon>
        <taxon>Campylobacteraceae</taxon>
        <taxon>Campylobacter</taxon>
    </lineage>
</organism>
<dbReference type="GO" id="GO:0003676">
    <property type="term" value="F:nucleic acid binding"/>
    <property type="evidence" value="ECO:0007669"/>
    <property type="project" value="InterPro"/>
</dbReference>
<dbReference type="EMBL" id="MJVJ01000104">
    <property type="protein sequence ID" value="OEV46126.1"/>
    <property type="molecule type" value="Genomic_DNA"/>
</dbReference>
<dbReference type="InterPro" id="IPR025364">
    <property type="entry name" value="DUF4268"/>
</dbReference>
<name>A0AB36FZG7_CAMJU</name>
<sequence>MFKINIVENSIIKLPEKTFKELEFTERKHLQEWIAKNPSCLGEDLLIIQKEFDDFDGTKERFDLLALDKEGNLVIIENKLDDSGRDVTWQAVKYASYCSTFSKSDIERIYIEYVKNENYKESLCDFFGVENYDDVKIENQQQRIILVAANFRKEVTSAVLWLINQGLYIQCFKVTPYEFNQECFLNVEQIIPVKEAQDYIIKMAKKEQEQNLINNSEKQRHIIRLKFWNKLLNKIKEESFELFSNISPSKDNWIAAGSGFSFCHYDFIFNKDCVRIELYIDSKDKDKNKIIFDKLKENEKQINNTFENLIWERLDNKRACRIKFEKEYDSYDEANWNEIIDFMIENMKKFETVMKPYIQQIYNFINVKIKD</sequence>
<dbReference type="AlphaFoldDB" id="A0AB36FZG7"/>
<evidence type="ECO:0000259" key="1">
    <source>
        <dbReference type="Pfam" id="PF14088"/>
    </source>
</evidence>
<comment type="caution">
    <text evidence="2">The sequence shown here is derived from an EMBL/GenBank/DDBJ whole genome shotgun (WGS) entry which is preliminary data.</text>
</comment>
<proteinExistence type="predicted"/>
<accession>A0AB36FZG7</accession>